<proteinExistence type="predicted"/>
<gene>
    <name evidence="1" type="ORF">DM484_30995</name>
</gene>
<organism evidence="1 2">
    <name type="scientific">Candidatus Methylumidiphilus alinenensis</name>
    <dbReference type="NCBI Taxonomy" id="2202197"/>
    <lineage>
        <taxon>Bacteria</taxon>
        <taxon>Pseudomonadati</taxon>
        <taxon>Pseudomonadota</taxon>
        <taxon>Gammaproteobacteria</taxon>
        <taxon>Methylococcales</taxon>
        <taxon>Candidatus Methylumidiphilus</taxon>
    </lineage>
</organism>
<name>A0A2W4Q8X5_9GAMM</name>
<protein>
    <submittedName>
        <fullName evidence="1">Uncharacterized protein</fullName>
    </submittedName>
</protein>
<dbReference type="Proteomes" id="UP000249396">
    <property type="component" value="Unassembled WGS sequence"/>
</dbReference>
<comment type="caution">
    <text evidence="1">The sequence shown here is derived from an EMBL/GenBank/DDBJ whole genome shotgun (WGS) entry which is preliminary data.</text>
</comment>
<reference evidence="1 2" key="1">
    <citation type="journal article" date="2018" name="Aquat. Microb. Ecol.">
        <title>Gammaproteobacterial methanotrophs dominate.</title>
        <authorList>
            <person name="Rissanen A.J."/>
            <person name="Saarenheimo J."/>
            <person name="Tiirola M."/>
            <person name="Peura S."/>
            <person name="Aalto S.L."/>
            <person name="Karvinen A."/>
            <person name="Nykanen H."/>
        </authorList>
    </citation>
    <scope>NUCLEOTIDE SEQUENCE [LARGE SCALE GENOMIC DNA]</scope>
    <source>
        <strain evidence="1">AMbin10</strain>
    </source>
</reference>
<accession>A0A2W4Q8X5</accession>
<evidence type="ECO:0000313" key="1">
    <source>
        <dbReference type="EMBL" id="PZN68762.1"/>
    </source>
</evidence>
<sequence>MGLKSKNHKREIFMHIEIDLDPTHTQRLHHLQETWSQPLDQVIARLIDIGHTLEPEDSAKATMLASEAVLRRDWETQEEDAAWAHL</sequence>
<evidence type="ECO:0000313" key="2">
    <source>
        <dbReference type="Proteomes" id="UP000249396"/>
    </source>
</evidence>
<dbReference type="EMBL" id="QJPH01000596">
    <property type="protein sequence ID" value="PZN68762.1"/>
    <property type="molecule type" value="Genomic_DNA"/>
</dbReference>
<dbReference type="AlphaFoldDB" id="A0A2W4Q8X5"/>